<dbReference type="InterPro" id="IPR011989">
    <property type="entry name" value="ARM-like"/>
</dbReference>
<dbReference type="GO" id="GO:0000502">
    <property type="term" value="C:proteasome complex"/>
    <property type="evidence" value="ECO:0007669"/>
    <property type="project" value="UniProtKB-KW"/>
</dbReference>
<keyword evidence="4" id="KW-0234">DNA repair</keyword>
<keyword evidence="9" id="KW-1185">Reference proteome</keyword>
<dbReference type="PANTHER" id="PTHR32170:SF3">
    <property type="entry name" value="PROTEASOME ACTIVATOR COMPLEX SUBUNIT 4"/>
    <property type="match status" value="1"/>
</dbReference>
<evidence type="ECO:0000313" key="9">
    <source>
        <dbReference type="Proteomes" id="UP001153069"/>
    </source>
</evidence>
<dbReference type="GO" id="GO:0005634">
    <property type="term" value="C:nucleus"/>
    <property type="evidence" value="ECO:0007669"/>
    <property type="project" value="TreeGrafter"/>
</dbReference>
<dbReference type="Proteomes" id="UP001153069">
    <property type="component" value="Unassembled WGS sequence"/>
</dbReference>
<evidence type="ECO:0000256" key="2">
    <source>
        <dbReference type="ARBA" id="ARBA00022737"/>
    </source>
</evidence>
<reference evidence="8" key="1">
    <citation type="submission" date="2020-06" db="EMBL/GenBank/DDBJ databases">
        <authorList>
            <consortium name="Plant Systems Biology data submission"/>
        </authorList>
    </citation>
    <scope>NUCLEOTIDE SEQUENCE</scope>
    <source>
        <strain evidence="8">D6</strain>
    </source>
</reference>
<sequence>MKQDKEASVNNWGTPHAFHLNLPPNHLDEDGVPYITKFAHKKARMIVELAMSINICEEMFAEADNEAMDIDEEGEEETDDSKQTLGSLITTCNRLQSQLSILESLKHSGIEQEELCEIILHFLRLLSATVTYEPSETDPSQRKATLHYENVGYLYRAGDDDSALAYQNPSSDVQLEDELTQEFAMPAPAREVLLFFLINLLGNKGPLRSVSNASVYLDNTATQTPRFMLIVHWKPLLRMFLRTAPYLDEHKVGKVPSNSNSRQSTTLQRTVQLIRDARHFFDQGFRPPSSTDLPHLELDRTAKEIWSMVKTDVKFHSHTHACYRSSIILYLFQPSRCTADYYLSVLPEWYECWTNIDRCPEYDFLWLAMFCRARKHVSTSAYDWGPIRRRILTHSQYWLQLPIGGASMDKLFPRAGNPRSRSCPSRLKEFVGSGSSYEEGIDFVAKVTKLLVASLGAGEVKPASSADTVAMSEGTRDMLRFLSFVTPYFNPSNLGSWTFTLGAFLHYFSYELCCRVGNAAAMQALKASNPALYDKLCEVQPSLSDSTIPEKEMVALMHALLPLCQQAMYSKNGHVGRAGEAAMLYLIQIDPMHTAPAFIDFATRALDISAVNLAHQAPAALSALTRLIQPALRSNPSILLARIPDILRLCLAGIDRNDQNKTIRTLILYRSITSWMPVGGQPEKWVSVDVNKIAQEETNELTSSNGTTHLGRDLFRYLSAAHTSPAYMEALEQLPTTSLLRQGIPSDNDTSPETHKLLMEEAAAAMDDWILEFLDRIFTFLRASGEREKVGKTSSGVASRHSSVDVQQARNFSRVLQECLAQVFAALNGSVFNLALRSVTRFFHEDTLPWASKDASFVCQAVAGAREIQDNDGNAVLSCPGLDALVPILTDDLEHHSIKTVSYRLRCLAGAVKGSSHVLVKHKEAISKSIDFALASTDKHLFKVGCKLLRHSLASLCEAYPVAGENMPRTATDNSSADAPSVLGRSAQLAGDGVKWHVPNEEAIEFAASLVNRHILQRLEALSKSGSNEGGNGTVDIPELRRCLRVIRYSLRGGSCVLLDKEEAVDGDMDATLTPHELASQNILKLASEETRQSLSELRGRLALFMVTVASIIANETYSANAPEEGTPANDTATSDRKYQSLISTDAKICKETCDIALLLLTRRGANFRSQEARNIWKAQKQSTTDFSLCAMADHIVESLQRAALYCKGSEIFYKDGEDAGKTIPRRLLVTRVKLFHDSLKRNASFEIPRRLRRLNLKRASSGVIIFDATLKASVLGSKISEILGRDAGRPLVGYEGLMDGLFSLCCHSNTQVRAAAISVVDYAITRFGWLVKQRVPRLLSAISMQDVEMHGKFGIPSTFKLKAHVDGQGKRKRLAEAMKGVISLLALPRSVKEMMASDNVRFIYIKTACGTDELISLMPTEETQKMVHYLHSIFSKFRSKFYSLPRTSRRDQETHDSSIHFLLDLLSENVGTVKESALVSSEQDQKAPDGTDQGGISVAQAHWRKLLLVCWFIMSQVNVDDLKKVDSALSNRLWTTCFRVLENEMGQPLQRVALGLFGRLVALTRREPDLPLLRERMVTEEFCKVLGKALVYDHKEDSSFGGGHDAQWSAGIEDMIRDASRNVAPRTLFPFQRTSQSSTTFKITHAQLVYTVLAGLGKEDGTTAAKYLLAFATEIAASPPSEDQRNQQCTSAEIFSGVCRAMLLLHNDDPIDIWTSIFLPYLDDVIPKIPVSFIGAYFDALRFALQFSAPNAFFPLTAWLFKKVESTLWQPKSAPPENEAEANGEEKNGAGGRTEGFTAQSKWLYLSCALLIEIDETEVDGSMSRVPWYTHSLAGDSGMDTDGKTEQHAVKDLQKSWDLVNQKLLPRLTDAVGHPYESCRDHIAGCLFRICHCHRKKMRVTASRSFDGDLDDLEAAPPEDPGSVIVRKLSSLETTDTLSFNDRYNALITTRRFFSYCIHLGEAKHEYSDYIVPLLPLAFEALKSNIEEGNDNADAAQRTLEAEVVKGYRYTIAELSVTSVISYGDFSDITRVLDIVKVAAKHEKWQVRHACAHFLRSFQGSHKFLFSSNHADVTLSTVTALLADDRREVSSAAMAALTGILAASPVDNVARMVKKYVLVAKRSSMKKKKKGAPPVKPSADAVVDKEALEKEQKRASNQLTSVFFLCASVLAQPYETPPYVPEALAAISKHSFERNAPLGVRDTVKKCCAEYKRTHMSDNWELHRSKFSQEQLEALQDVVSSPHYYA</sequence>
<dbReference type="GO" id="GO:0005829">
    <property type="term" value="C:cytosol"/>
    <property type="evidence" value="ECO:0007669"/>
    <property type="project" value="TreeGrafter"/>
</dbReference>
<dbReference type="Pfam" id="PF16507">
    <property type="entry name" value="HEAT_PSME4_mid"/>
    <property type="match status" value="2"/>
</dbReference>
<dbReference type="OrthoDB" id="207086at2759"/>
<dbReference type="PANTHER" id="PTHR32170">
    <property type="entry name" value="PROTEASOME ACTIVATOR COMPLEX SUBUNIT 4"/>
    <property type="match status" value="1"/>
</dbReference>
<evidence type="ECO:0000256" key="5">
    <source>
        <dbReference type="SAM" id="MobiDB-lite"/>
    </source>
</evidence>
<comment type="similarity">
    <text evidence="1">Belongs to the BLM10 family.</text>
</comment>
<proteinExistence type="inferred from homology"/>
<dbReference type="GO" id="GO:0006281">
    <property type="term" value="P:DNA repair"/>
    <property type="evidence" value="ECO:0007669"/>
    <property type="project" value="UniProtKB-KW"/>
</dbReference>
<dbReference type="InterPro" id="IPR035309">
    <property type="entry name" value="PSME4"/>
</dbReference>
<dbReference type="InterPro" id="IPR016024">
    <property type="entry name" value="ARM-type_fold"/>
</dbReference>
<keyword evidence="3" id="KW-0227">DNA damage</keyword>
<dbReference type="InterPro" id="IPR021843">
    <property type="entry name" value="PSME4_C"/>
</dbReference>
<accession>A0A9N8HUK3</accession>
<dbReference type="SUPFAM" id="SSF48371">
    <property type="entry name" value="ARM repeat"/>
    <property type="match status" value="1"/>
</dbReference>
<name>A0A9N8HUK3_9STRA</name>
<dbReference type="InterPro" id="IPR032430">
    <property type="entry name" value="Blm10_mid"/>
</dbReference>
<dbReference type="GO" id="GO:0010499">
    <property type="term" value="P:proteasomal ubiquitin-independent protein catabolic process"/>
    <property type="evidence" value="ECO:0007669"/>
    <property type="project" value="TreeGrafter"/>
</dbReference>
<evidence type="ECO:0000259" key="6">
    <source>
        <dbReference type="Pfam" id="PF11919"/>
    </source>
</evidence>
<evidence type="ECO:0000256" key="1">
    <source>
        <dbReference type="ARBA" id="ARBA00005739"/>
    </source>
</evidence>
<feature type="domain" description="Proteasome activator Blm10 middle HEAT repeats region" evidence="7">
    <location>
        <begin position="481"/>
        <end position="865"/>
    </location>
</feature>
<dbReference type="Gene3D" id="1.25.10.10">
    <property type="entry name" value="Leucine-rich Repeat Variant"/>
    <property type="match status" value="1"/>
</dbReference>
<evidence type="ECO:0000313" key="8">
    <source>
        <dbReference type="EMBL" id="CAB9523258.1"/>
    </source>
</evidence>
<evidence type="ECO:0000256" key="3">
    <source>
        <dbReference type="ARBA" id="ARBA00022763"/>
    </source>
</evidence>
<dbReference type="GO" id="GO:0070628">
    <property type="term" value="F:proteasome binding"/>
    <property type="evidence" value="ECO:0007669"/>
    <property type="project" value="InterPro"/>
</dbReference>
<gene>
    <name evidence="8" type="ORF">SEMRO_1395_G269070.1</name>
</gene>
<feature type="domain" description="Proteasome activator Blm10 middle HEAT repeats region" evidence="7">
    <location>
        <begin position="904"/>
        <end position="1056"/>
    </location>
</feature>
<protein>
    <submittedName>
        <fullName evidence="8">Proteasome activator complex subunit 4</fullName>
    </submittedName>
</protein>
<dbReference type="EMBL" id="CAICTM010001393">
    <property type="protein sequence ID" value="CAB9523258.1"/>
    <property type="molecule type" value="Genomic_DNA"/>
</dbReference>
<organism evidence="8 9">
    <name type="scientific">Seminavis robusta</name>
    <dbReference type="NCBI Taxonomy" id="568900"/>
    <lineage>
        <taxon>Eukaryota</taxon>
        <taxon>Sar</taxon>
        <taxon>Stramenopiles</taxon>
        <taxon>Ochrophyta</taxon>
        <taxon>Bacillariophyta</taxon>
        <taxon>Bacillariophyceae</taxon>
        <taxon>Bacillariophycidae</taxon>
        <taxon>Naviculales</taxon>
        <taxon>Naviculaceae</taxon>
        <taxon>Seminavis</taxon>
    </lineage>
</organism>
<keyword evidence="8" id="KW-0647">Proteasome</keyword>
<feature type="domain" description="Proteasome activator complex subunit 4 C-terminal" evidence="6">
    <location>
        <begin position="2161"/>
        <end position="2247"/>
    </location>
</feature>
<dbReference type="GO" id="GO:0016504">
    <property type="term" value="F:peptidase activator activity"/>
    <property type="evidence" value="ECO:0007669"/>
    <property type="project" value="InterPro"/>
</dbReference>
<comment type="caution">
    <text evidence="8">The sequence shown here is derived from an EMBL/GenBank/DDBJ whole genome shotgun (WGS) entry which is preliminary data.</text>
</comment>
<evidence type="ECO:0000259" key="7">
    <source>
        <dbReference type="Pfam" id="PF16507"/>
    </source>
</evidence>
<evidence type="ECO:0000256" key="4">
    <source>
        <dbReference type="ARBA" id="ARBA00023204"/>
    </source>
</evidence>
<dbReference type="Pfam" id="PF11919">
    <property type="entry name" value="PSME4_C"/>
    <property type="match status" value="1"/>
</dbReference>
<feature type="region of interest" description="Disordered" evidence="5">
    <location>
        <begin position="1772"/>
        <end position="1795"/>
    </location>
</feature>
<keyword evidence="2" id="KW-0677">Repeat</keyword>